<proteinExistence type="predicted"/>
<accession>A0ABV0KSQ6</accession>
<dbReference type="SUPFAM" id="SSF51430">
    <property type="entry name" value="NAD(P)-linked oxidoreductase"/>
    <property type="match status" value="1"/>
</dbReference>
<dbReference type="Gene3D" id="3.20.20.100">
    <property type="entry name" value="NADP-dependent oxidoreductase domain"/>
    <property type="match status" value="1"/>
</dbReference>
<protein>
    <submittedName>
        <fullName evidence="3">Aldo/keto reductase</fullName>
    </submittedName>
</protein>
<dbReference type="EMBL" id="JAMPLM010000060">
    <property type="protein sequence ID" value="MEP1062277.1"/>
    <property type="molecule type" value="Genomic_DNA"/>
</dbReference>
<dbReference type="InterPro" id="IPR036812">
    <property type="entry name" value="NAD(P)_OxRdtase_dom_sf"/>
</dbReference>
<dbReference type="RefSeq" id="WP_190455571.1">
    <property type="nucleotide sequence ID" value="NZ_JAMPLM010000060.1"/>
</dbReference>
<gene>
    <name evidence="3" type="ORF">NDI38_28295</name>
</gene>
<organism evidence="3 4">
    <name type="scientific">Stenomitos frigidus AS-A4</name>
    <dbReference type="NCBI Taxonomy" id="2933935"/>
    <lineage>
        <taxon>Bacteria</taxon>
        <taxon>Bacillati</taxon>
        <taxon>Cyanobacteriota</taxon>
        <taxon>Cyanophyceae</taxon>
        <taxon>Leptolyngbyales</taxon>
        <taxon>Leptolyngbyaceae</taxon>
        <taxon>Stenomitos</taxon>
    </lineage>
</organism>
<dbReference type="InterPro" id="IPR050523">
    <property type="entry name" value="AKR_Detox_Biosynth"/>
</dbReference>
<evidence type="ECO:0000313" key="3">
    <source>
        <dbReference type="EMBL" id="MEP1062277.1"/>
    </source>
</evidence>
<keyword evidence="1" id="KW-0560">Oxidoreductase</keyword>
<comment type="caution">
    <text evidence="3">The sequence shown here is derived from an EMBL/GenBank/DDBJ whole genome shotgun (WGS) entry which is preliminary data.</text>
</comment>
<feature type="domain" description="NADP-dependent oxidoreductase" evidence="2">
    <location>
        <begin position="15"/>
        <end position="186"/>
    </location>
</feature>
<evidence type="ECO:0000256" key="1">
    <source>
        <dbReference type="ARBA" id="ARBA00023002"/>
    </source>
</evidence>
<dbReference type="Proteomes" id="UP001476950">
    <property type="component" value="Unassembled WGS sequence"/>
</dbReference>
<dbReference type="Pfam" id="PF00248">
    <property type="entry name" value="Aldo_ket_red"/>
    <property type="match status" value="1"/>
</dbReference>
<evidence type="ECO:0000313" key="4">
    <source>
        <dbReference type="Proteomes" id="UP001476950"/>
    </source>
</evidence>
<dbReference type="InterPro" id="IPR023210">
    <property type="entry name" value="NADP_OxRdtase_dom"/>
</dbReference>
<evidence type="ECO:0000259" key="2">
    <source>
        <dbReference type="Pfam" id="PF00248"/>
    </source>
</evidence>
<name>A0ABV0KSQ6_9CYAN</name>
<keyword evidence="4" id="KW-1185">Reference proteome</keyword>
<dbReference type="PANTHER" id="PTHR43364:SF4">
    <property type="entry name" value="NAD(P)-LINKED OXIDOREDUCTASE SUPERFAMILY PROTEIN"/>
    <property type="match status" value="1"/>
</dbReference>
<sequence>MQYKLLGNTGLRVSELCLGAMTFGEKWEWGANRETSQAMFETFAEAGGNFIDTANVYTNGTSEKMLGEFVRSERDRFVIATKYTVMINPTDPHSSGNQRKNLVRSLDASPKRLNTDYIDLYGMHMWDPVTPVKEMIRTLDDVVRSGKVMYVSISDAPAWIMSRVRMIAQLKNITPFATIQLEYNLVGSATQVMMRCSDG</sequence>
<reference evidence="3 4" key="1">
    <citation type="submission" date="2022-04" db="EMBL/GenBank/DDBJ databases">
        <title>Positive selection, recombination, and allopatry shape intraspecific diversity of widespread and dominant cyanobacteria.</title>
        <authorList>
            <person name="Wei J."/>
            <person name="Shu W."/>
            <person name="Hu C."/>
        </authorList>
    </citation>
    <scope>NUCLEOTIDE SEQUENCE [LARGE SCALE GENOMIC DNA]</scope>
    <source>
        <strain evidence="3 4">AS-A4</strain>
    </source>
</reference>
<dbReference type="PANTHER" id="PTHR43364">
    <property type="entry name" value="NADH-SPECIFIC METHYLGLYOXAL REDUCTASE-RELATED"/>
    <property type="match status" value="1"/>
</dbReference>